<dbReference type="AlphaFoldDB" id="A0A4Y9YZI2"/>
<reference evidence="2 3" key="1">
    <citation type="submission" date="2019-01" db="EMBL/GenBank/DDBJ databases">
        <title>Genome sequencing of the rare red list fungi Fomitopsis rosea.</title>
        <authorList>
            <person name="Buettner E."/>
            <person name="Kellner H."/>
        </authorList>
    </citation>
    <scope>NUCLEOTIDE SEQUENCE [LARGE SCALE GENOMIC DNA]</scope>
    <source>
        <strain evidence="2 3">DSM 105464</strain>
    </source>
</reference>
<sequence length="232" mass="25966">MLDQQRVDHVPLTPPGRQHFRRSGKQLSLDDHNYDHDVRHSLPFANTAATSSHMAQREQLASTARFLQYRQQYLEKSGHREAALPPRRMPAVPDLRFEQSYLASIKPYVHIERSVVEQPVVDEKGKGKAAELPGEGDGSEVTTEVITVQWGRVTWITTRDQIISPLLQGALRGLAGVFLTPLLFDAGAKFRAWWAKGAYRLDRPAQEGHGVGWLRNWIGSLTVAGGPTARMS</sequence>
<dbReference type="PANTHER" id="PTHR38699:SF1">
    <property type="entry name" value="MITOPHAGY RECEPTOR ATG43"/>
    <property type="match status" value="1"/>
</dbReference>
<evidence type="ECO:0000313" key="2">
    <source>
        <dbReference type="EMBL" id="TFY67986.1"/>
    </source>
</evidence>
<dbReference type="PANTHER" id="PTHR38699">
    <property type="entry name" value="CHROMOSOME 1, WHOLE GENOME SHOTGUN SEQUENCE"/>
    <property type="match status" value="1"/>
</dbReference>
<name>A0A4Y9YZI2_9APHY</name>
<protein>
    <submittedName>
        <fullName evidence="2">Uncharacterized protein</fullName>
    </submittedName>
</protein>
<dbReference type="GO" id="GO:0000423">
    <property type="term" value="P:mitophagy"/>
    <property type="evidence" value="ECO:0007669"/>
    <property type="project" value="InterPro"/>
</dbReference>
<organism evidence="2 3">
    <name type="scientific">Rhodofomes roseus</name>
    <dbReference type="NCBI Taxonomy" id="34475"/>
    <lineage>
        <taxon>Eukaryota</taxon>
        <taxon>Fungi</taxon>
        <taxon>Dikarya</taxon>
        <taxon>Basidiomycota</taxon>
        <taxon>Agaricomycotina</taxon>
        <taxon>Agaricomycetes</taxon>
        <taxon>Polyporales</taxon>
        <taxon>Rhodofomes</taxon>
    </lineage>
</organism>
<evidence type="ECO:0000313" key="3">
    <source>
        <dbReference type="Proteomes" id="UP000298390"/>
    </source>
</evidence>
<dbReference type="InterPro" id="IPR013898">
    <property type="entry name" value="Atg43"/>
</dbReference>
<accession>A0A4Y9YZI2</accession>
<proteinExistence type="predicted"/>
<comment type="caution">
    <text evidence="2">The sequence shown here is derived from an EMBL/GenBank/DDBJ whole genome shotgun (WGS) entry which is preliminary data.</text>
</comment>
<dbReference type="Pfam" id="PF08589">
    <property type="entry name" value="ATG43"/>
    <property type="match status" value="1"/>
</dbReference>
<dbReference type="STRING" id="34475.A0A4Y9YZI2"/>
<feature type="region of interest" description="Disordered" evidence="1">
    <location>
        <begin position="1"/>
        <end position="23"/>
    </location>
</feature>
<dbReference type="GO" id="GO:0140580">
    <property type="term" value="F:mitochondrion autophagosome adaptor activity"/>
    <property type="evidence" value="ECO:0007669"/>
    <property type="project" value="InterPro"/>
</dbReference>
<evidence type="ECO:0000256" key="1">
    <source>
        <dbReference type="SAM" id="MobiDB-lite"/>
    </source>
</evidence>
<gene>
    <name evidence="2" type="ORF">EVJ58_g1282</name>
</gene>
<dbReference type="EMBL" id="SEKV01000040">
    <property type="protein sequence ID" value="TFY67986.1"/>
    <property type="molecule type" value="Genomic_DNA"/>
</dbReference>
<dbReference type="Proteomes" id="UP000298390">
    <property type="component" value="Unassembled WGS sequence"/>
</dbReference>